<protein>
    <submittedName>
        <fullName evidence="2">Uncharacterized protein</fullName>
    </submittedName>
</protein>
<dbReference type="Proteomes" id="UP000269573">
    <property type="component" value="Unassembled WGS sequence"/>
</dbReference>
<reference evidence="2 3" key="1">
    <citation type="submission" date="2018-10" db="EMBL/GenBank/DDBJ databases">
        <title>Phylogenomics of Brevibacillus.</title>
        <authorList>
            <person name="Dunlap C."/>
        </authorList>
    </citation>
    <scope>NUCLEOTIDE SEQUENCE [LARGE SCALE GENOMIC DNA]</scope>
    <source>
        <strain evidence="2 3">JCM 15774</strain>
    </source>
</reference>
<accession>A0A3M8DQG2</accession>
<evidence type="ECO:0000313" key="3">
    <source>
        <dbReference type="Proteomes" id="UP000269573"/>
    </source>
</evidence>
<gene>
    <name evidence="2" type="ORF">EDM59_01805</name>
</gene>
<feature type="compositionally biased region" description="Polar residues" evidence="1">
    <location>
        <begin position="132"/>
        <end position="141"/>
    </location>
</feature>
<sequence>MAIEQENLPVYDDRVKEILHGLTEGKTREELAERYEYSDYRSLDMYMRRRNFTWDRQRQNYVPAHSRLDGQDLDLLISESSKAAQVISLFKKEGADAKTISKRLGFGDHRELAAYMKGKGYAWSAEKSNYVKQTGTQQDTEASSERSEAAPDNPVPSSNATMVDLPGLSRFLPILEMLERNRDRLVDLLTPASETGNIPRYVIPGVFVTKSVHMTNTLDQLVRDFSREKNMSQRDIFVVALIEFFRRYGYEREVETLLGQR</sequence>
<proteinExistence type="predicted"/>
<dbReference type="RefSeq" id="WP_122922070.1">
    <property type="nucleotide sequence ID" value="NZ_RHHU01000002.1"/>
</dbReference>
<evidence type="ECO:0000313" key="2">
    <source>
        <dbReference type="EMBL" id="RNB90204.1"/>
    </source>
</evidence>
<evidence type="ECO:0000256" key="1">
    <source>
        <dbReference type="SAM" id="MobiDB-lite"/>
    </source>
</evidence>
<dbReference type="EMBL" id="RHHU01000002">
    <property type="protein sequence ID" value="RNB90204.1"/>
    <property type="molecule type" value="Genomic_DNA"/>
</dbReference>
<organism evidence="2 3">
    <name type="scientific">Brevibacillus nitrificans</name>
    <dbReference type="NCBI Taxonomy" id="651560"/>
    <lineage>
        <taxon>Bacteria</taxon>
        <taxon>Bacillati</taxon>
        <taxon>Bacillota</taxon>
        <taxon>Bacilli</taxon>
        <taxon>Bacillales</taxon>
        <taxon>Paenibacillaceae</taxon>
        <taxon>Brevibacillus</taxon>
    </lineage>
</organism>
<dbReference type="AlphaFoldDB" id="A0A3M8DQG2"/>
<feature type="region of interest" description="Disordered" evidence="1">
    <location>
        <begin position="132"/>
        <end position="162"/>
    </location>
</feature>
<comment type="caution">
    <text evidence="2">The sequence shown here is derived from an EMBL/GenBank/DDBJ whole genome shotgun (WGS) entry which is preliminary data.</text>
</comment>
<name>A0A3M8DQG2_9BACL</name>
<keyword evidence="3" id="KW-1185">Reference proteome</keyword>